<organism evidence="1 2">
    <name type="scientific">Hirsutella rhossiliensis</name>
    <dbReference type="NCBI Taxonomy" id="111463"/>
    <lineage>
        <taxon>Eukaryota</taxon>
        <taxon>Fungi</taxon>
        <taxon>Dikarya</taxon>
        <taxon>Ascomycota</taxon>
        <taxon>Pezizomycotina</taxon>
        <taxon>Sordariomycetes</taxon>
        <taxon>Hypocreomycetidae</taxon>
        <taxon>Hypocreales</taxon>
        <taxon>Ophiocordycipitaceae</taxon>
        <taxon>Hirsutella</taxon>
    </lineage>
</organism>
<dbReference type="GeneID" id="68357195"/>
<protein>
    <submittedName>
        <fullName evidence="1">Arylsulfotransferase (ASST) domain-containing protein</fullName>
    </submittedName>
</protein>
<keyword evidence="2" id="KW-1185">Reference proteome</keyword>
<gene>
    <name evidence="1" type="ORF">HRG_08066</name>
</gene>
<name>A0A9P8MRI2_9HYPO</name>
<dbReference type="InterPro" id="IPR039535">
    <property type="entry name" value="ASST-like"/>
</dbReference>
<accession>A0A9P8MRI2</accession>
<reference evidence="1" key="1">
    <citation type="submission" date="2021-09" db="EMBL/GenBank/DDBJ databases">
        <title>A high-quality genome of the endoparasitic fungus Hirsutella rhossiliensis with a comparison of Hirsutella genomes reveals transposable elements contributing to genome size variation.</title>
        <authorList>
            <person name="Lin R."/>
            <person name="Jiao Y."/>
            <person name="Sun X."/>
            <person name="Ling J."/>
            <person name="Xie B."/>
            <person name="Cheng X."/>
        </authorList>
    </citation>
    <scope>NUCLEOTIDE SEQUENCE</scope>
    <source>
        <strain evidence="1">HR02</strain>
    </source>
</reference>
<dbReference type="OrthoDB" id="5427350at2759"/>
<evidence type="ECO:0000313" key="1">
    <source>
        <dbReference type="EMBL" id="KAH0960913.1"/>
    </source>
</evidence>
<dbReference type="EMBL" id="JAIZPD010000009">
    <property type="protein sequence ID" value="KAH0960913.1"/>
    <property type="molecule type" value="Genomic_DNA"/>
</dbReference>
<evidence type="ECO:0000313" key="2">
    <source>
        <dbReference type="Proteomes" id="UP000824596"/>
    </source>
</evidence>
<proteinExistence type="predicted"/>
<comment type="caution">
    <text evidence="1">The sequence shown here is derived from an EMBL/GenBank/DDBJ whole genome shotgun (WGS) entry which is preliminary data.</text>
</comment>
<dbReference type="AlphaFoldDB" id="A0A9P8MRI2"/>
<dbReference type="RefSeq" id="XP_044718426.1">
    <property type="nucleotide sequence ID" value="XM_044866537.1"/>
</dbReference>
<sequence length="77" mass="8720">MTASCFCLENWWERPQQLHAWGYFPINSIAKGDGHYLVLAQHASTVFKINDTDGGIIWRLGGSRTDFELGPDVEFGF</sequence>
<dbReference type="Pfam" id="PF14269">
    <property type="entry name" value="Arylsulfotran_2"/>
    <property type="match status" value="1"/>
</dbReference>
<dbReference type="Proteomes" id="UP000824596">
    <property type="component" value="Unassembled WGS sequence"/>
</dbReference>